<keyword evidence="1" id="KW-1133">Transmembrane helix</keyword>
<evidence type="ECO:0000313" key="3">
    <source>
        <dbReference type="Proteomes" id="UP000002171"/>
    </source>
</evidence>
<comment type="caution">
    <text evidence="2">The sequence shown here is derived from an EMBL/GenBank/DDBJ whole genome shotgun (WGS) entry which is preliminary data.</text>
</comment>
<evidence type="ECO:0000313" key="2">
    <source>
        <dbReference type="EMBL" id="EAR60775.1"/>
    </source>
</evidence>
<reference evidence="2 3" key="1">
    <citation type="submission" date="2006-02" db="EMBL/GenBank/DDBJ databases">
        <authorList>
            <person name="Pinhassi J."/>
            <person name="Pedros-Alio C."/>
            <person name="Ferriera S."/>
            <person name="Johnson J."/>
            <person name="Kravitz S."/>
            <person name="Halpern A."/>
            <person name="Remington K."/>
            <person name="Beeson K."/>
            <person name="Tran B."/>
            <person name="Rogers Y.-H."/>
            <person name="Friedman R."/>
            <person name="Venter J.C."/>
        </authorList>
    </citation>
    <scope>NUCLEOTIDE SEQUENCE [LARGE SCALE GENOMIC DNA]</scope>
    <source>
        <strain evidence="2 3">MED92</strain>
    </source>
</reference>
<dbReference type="RefSeq" id="WP_007020447.1">
    <property type="nucleotide sequence ID" value="NZ_CH724125.1"/>
</dbReference>
<evidence type="ECO:0000256" key="1">
    <source>
        <dbReference type="SAM" id="Phobius"/>
    </source>
</evidence>
<dbReference type="OrthoDB" id="7061264at2"/>
<dbReference type="EMBL" id="AAOW01000014">
    <property type="protein sequence ID" value="EAR60775.1"/>
    <property type="molecule type" value="Genomic_DNA"/>
</dbReference>
<proteinExistence type="predicted"/>
<organism evidence="2 3">
    <name type="scientific">Neptuniibacter caesariensis</name>
    <dbReference type="NCBI Taxonomy" id="207954"/>
    <lineage>
        <taxon>Bacteria</taxon>
        <taxon>Pseudomonadati</taxon>
        <taxon>Pseudomonadota</taxon>
        <taxon>Gammaproteobacteria</taxon>
        <taxon>Oceanospirillales</taxon>
        <taxon>Oceanospirillaceae</taxon>
        <taxon>Neptuniibacter</taxon>
    </lineage>
</organism>
<keyword evidence="1" id="KW-0812">Transmembrane</keyword>
<accession>A0A7U8GS62</accession>
<sequence length="171" mass="19587">MSEQLISLTLAYCFLTALLLIALIVSHFNVLLKTFLLITAIAFYVISYEGWKETQGWPSTTDLPEKFLLHSAVIEEPDEELGHEGQIYLWLTNLEGNELHDYPRAHRIEYDQETHSKVQEALREMQSGNLQLGEIVPAVERKESGKKRFMKGQKYPGLTFVKLPDPALPEK</sequence>
<gene>
    <name evidence="2" type="ORF">MED92_13908</name>
</gene>
<keyword evidence="1" id="KW-0472">Membrane</keyword>
<dbReference type="AlphaFoldDB" id="A0A7U8GS62"/>
<name>A0A7U8GS62_NEPCE</name>
<dbReference type="Proteomes" id="UP000002171">
    <property type="component" value="Unassembled WGS sequence"/>
</dbReference>
<feature type="transmembrane region" description="Helical" evidence="1">
    <location>
        <begin position="5"/>
        <end position="24"/>
    </location>
</feature>
<protein>
    <submittedName>
        <fullName evidence="2">Uncharacterized protein</fullName>
    </submittedName>
</protein>
<keyword evidence="3" id="KW-1185">Reference proteome</keyword>